<accession>A0A382TWR1</accession>
<evidence type="ECO:0000313" key="2">
    <source>
        <dbReference type="EMBL" id="SVD26499.1"/>
    </source>
</evidence>
<feature type="non-terminal residue" evidence="2">
    <location>
        <position position="1"/>
    </location>
</feature>
<organism evidence="2">
    <name type="scientific">marine metagenome</name>
    <dbReference type="NCBI Taxonomy" id="408172"/>
    <lineage>
        <taxon>unclassified sequences</taxon>
        <taxon>metagenomes</taxon>
        <taxon>ecological metagenomes</taxon>
    </lineage>
</organism>
<feature type="region of interest" description="Disordered" evidence="1">
    <location>
        <begin position="1"/>
        <end position="23"/>
    </location>
</feature>
<proteinExistence type="predicted"/>
<gene>
    <name evidence="2" type="ORF">METZ01_LOCUS379353</name>
</gene>
<sequence length="23" mass="2577">NIKTREVGQVKHRSAVDSTPKIL</sequence>
<reference evidence="2" key="1">
    <citation type="submission" date="2018-05" db="EMBL/GenBank/DDBJ databases">
        <authorList>
            <person name="Lanie J.A."/>
            <person name="Ng W.-L."/>
            <person name="Kazmierczak K.M."/>
            <person name="Andrzejewski T.M."/>
            <person name="Davidsen T.M."/>
            <person name="Wayne K.J."/>
            <person name="Tettelin H."/>
            <person name="Glass J.I."/>
            <person name="Rusch D."/>
            <person name="Podicherti R."/>
            <person name="Tsui H.-C.T."/>
            <person name="Winkler M.E."/>
        </authorList>
    </citation>
    <scope>NUCLEOTIDE SEQUENCE</scope>
</reference>
<dbReference type="EMBL" id="UINC01139753">
    <property type="protein sequence ID" value="SVD26499.1"/>
    <property type="molecule type" value="Genomic_DNA"/>
</dbReference>
<name>A0A382TWR1_9ZZZZ</name>
<evidence type="ECO:0000256" key="1">
    <source>
        <dbReference type="SAM" id="MobiDB-lite"/>
    </source>
</evidence>
<dbReference type="AlphaFoldDB" id="A0A382TWR1"/>
<protein>
    <submittedName>
        <fullName evidence="2">Uncharacterized protein</fullName>
    </submittedName>
</protein>